<gene>
    <name evidence="1" type="ORF">O181_053526</name>
</gene>
<reference evidence="1" key="1">
    <citation type="submission" date="2021-03" db="EMBL/GenBank/DDBJ databases">
        <title>Draft genome sequence of rust myrtle Austropuccinia psidii MF-1, a brazilian biotype.</title>
        <authorList>
            <person name="Quecine M.C."/>
            <person name="Pachon D.M.R."/>
            <person name="Bonatelli M.L."/>
            <person name="Correr F.H."/>
            <person name="Franceschini L.M."/>
            <person name="Leite T.F."/>
            <person name="Margarido G.R.A."/>
            <person name="Almeida C.A."/>
            <person name="Ferrarezi J.A."/>
            <person name="Labate C.A."/>
        </authorList>
    </citation>
    <scope>NUCLEOTIDE SEQUENCE</scope>
    <source>
        <strain evidence="1">MF-1</strain>
    </source>
</reference>
<dbReference type="EMBL" id="AVOT02023643">
    <property type="protein sequence ID" value="MBW0513811.1"/>
    <property type="molecule type" value="Genomic_DNA"/>
</dbReference>
<protein>
    <submittedName>
        <fullName evidence="1">Uncharacterized protein</fullName>
    </submittedName>
</protein>
<sequence>MEYKDHEGYSHDLITPLPEIQLVYSTSQNSTTGKSPSLVENGWNPLHPVNNMKKNHLKISSKAKDCHDMWKRAFDTEAECIAEAKEYNKQRYGKIHKEPNFREGDQVLVSTLSFVTTTSQG</sequence>
<proteinExistence type="predicted"/>
<evidence type="ECO:0000313" key="1">
    <source>
        <dbReference type="EMBL" id="MBW0513811.1"/>
    </source>
</evidence>
<keyword evidence="2" id="KW-1185">Reference proteome</keyword>
<feature type="non-terminal residue" evidence="1">
    <location>
        <position position="121"/>
    </location>
</feature>
<dbReference type="OrthoDB" id="3158924at2759"/>
<accession>A0A9Q3E0L6</accession>
<dbReference type="Proteomes" id="UP000765509">
    <property type="component" value="Unassembled WGS sequence"/>
</dbReference>
<dbReference type="AlphaFoldDB" id="A0A9Q3E0L6"/>
<organism evidence="1 2">
    <name type="scientific">Austropuccinia psidii MF-1</name>
    <dbReference type="NCBI Taxonomy" id="1389203"/>
    <lineage>
        <taxon>Eukaryota</taxon>
        <taxon>Fungi</taxon>
        <taxon>Dikarya</taxon>
        <taxon>Basidiomycota</taxon>
        <taxon>Pucciniomycotina</taxon>
        <taxon>Pucciniomycetes</taxon>
        <taxon>Pucciniales</taxon>
        <taxon>Sphaerophragmiaceae</taxon>
        <taxon>Austropuccinia</taxon>
    </lineage>
</organism>
<name>A0A9Q3E0L6_9BASI</name>
<evidence type="ECO:0000313" key="2">
    <source>
        <dbReference type="Proteomes" id="UP000765509"/>
    </source>
</evidence>
<comment type="caution">
    <text evidence="1">The sequence shown here is derived from an EMBL/GenBank/DDBJ whole genome shotgun (WGS) entry which is preliminary data.</text>
</comment>